<gene>
    <name evidence="2" type="ORF">ASPCAL12762</name>
</gene>
<dbReference type="Proteomes" id="UP000054771">
    <property type="component" value="Unassembled WGS sequence"/>
</dbReference>
<dbReference type="OrthoDB" id="2428527at2759"/>
<reference evidence="3" key="1">
    <citation type="journal article" date="2016" name="Genome Announc.">
        <title>Draft genome sequences of fungus Aspergillus calidoustus.</title>
        <authorList>
            <person name="Horn F."/>
            <person name="Linde J."/>
            <person name="Mattern D.J."/>
            <person name="Walther G."/>
            <person name="Guthke R."/>
            <person name="Scherlach K."/>
            <person name="Martin K."/>
            <person name="Brakhage A.A."/>
            <person name="Petzke L."/>
            <person name="Valiante V."/>
        </authorList>
    </citation>
    <scope>NUCLEOTIDE SEQUENCE [LARGE SCALE GENOMIC DNA]</scope>
    <source>
        <strain evidence="3">SF006504</strain>
    </source>
</reference>
<organism evidence="2 3">
    <name type="scientific">Aspergillus calidoustus</name>
    <dbReference type="NCBI Taxonomy" id="454130"/>
    <lineage>
        <taxon>Eukaryota</taxon>
        <taxon>Fungi</taxon>
        <taxon>Dikarya</taxon>
        <taxon>Ascomycota</taxon>
        <taxon>Pezizomycotina</taxon>
        <taxon>Eurotiomycetes</taxon>
        <taxon>Eurotiomycetidae</taxon>
        <taxon>Eurotiales</taxon>
        <taxon>Aspergillaceae</taxon>
        <taxon>Aspergillus</taxon>
        <taxon>Aspergillus subgen. Nidulantes</taxon>
    </lineage>
</organism>
<keyword evidence="1" id="KW-1133">Transmembrane helix</keyword>
<dbReference type="EMBL" id="CDMC01000015">
    <property type="protein sequence ID" value="CEL09629.1"/>
    <property type="molecule type" value="Genomic_DNA"/>
</dbReference>
<feature type="transmembrane region" description="Helical" evidence="1">
    <location>
        <begin position="57"/>
        <end position="80"/>
    </location>
</feature>
<keyword evidence="1" id="KW-0812">Transmembrane</keyword>
<dbReference type="AlphaFoldDB" id="A0A0U5GEX7"/>
<keyword evidence="1" id="KW-0472">Membrane</keyword>
<evidence type="ECO:0000313" key="3">
    <source>
        <dbReference type="Proteomes" id="UP000054771"/>
    </source>
</evidence>
<name>A0A0U5GEX7_ASPCI</name>
<evidence type="ECO:0000256" key="1">
    <source>
        <dbReference type="SAM" id="Phobius"/>
    </source>
</evidence>
<accession>A0A0U5GEX7</accession>
<dbReference type="STRING" id="454130.A0A0U5GEX7"/>
<proteinExistence type="predicted"/>
<protein>
    <submittedName>
        <fullName evidence="2">Uncharacterized protein</fullName>
    </submittedName>
</protein>
<evidence type="ECO:0000313" key="2">
    <source>
        <dbReference type="EMBL" id="CEL09629.1"/>
    </source>
</evidence>
<keyword evidence="3" id="KW-1185">Reference proteome</keyword>
<sequence length="83" mass="8875">MPALTMGLAISATVTVGPIYWAQAFVVSIITPWDMDNVFSVRTLMLSNVMPRVPQGLPASLVITMVNYSISFGLGSLGSLSRD</sequence>